<protein>
    <recommendedName>
        <fullName evidence="3">BIG2 domain-containing protein</fullName>
    </recommendedName>
</protein>
<reference evidence="1 2" key="1">
    <citation type="submission" date="2020-02" db="EMBL/GenBank/DDBJ databases">
        <title>Draft genome sequence of Lactococcus sp. Hs30E4-3.</title>
        <authorList>
            <person name="Noda S."/>
            <person name="Yuki M."/>
            <person name="Ohkuma M."/>
        </authorList>
    </citation>
    <scope>NUCLEOTIDE SEQUENCE [LARGE SCALE GENOMIC DNA]</scope>
    <source>
        <strain evidence="1 2">Hs30E4-3</strain>
    </source>
</reference>
<keyword evidence="2" id="KW-1185">Reference proteome</keyword>
<sequence>MKKTSKVIYSGLLLSGLFLADVTLTAVPKIGTVQQVSAATTKASQEVNLEAISDYPWQEKRTIKVSGNGDGKVTFKVKSGSAGKVNAKTGEVTFSKSGTIIVTVTKAATNTYAASSKEITITTLKVDQAPLTFTSANRLDFDQTKKLKLVAQGGTAGKITYAIKDAGTTGATLSGQNLTVNAAGNLTVIATRQGDEKYNDVSVEQVISVVAKPVPELEIQGTIHDYPWNAKRTIVADAGYYSNEGRYIGECKLVFKRKSGSAGTVNAETGELTFTKPGTIVVTVSVAATNEYAAVSKDVTITTTKADQAAVPLTFTSENYFDLNQSKKFKLVAQGGTSTGKITYAISDAGTTGATLSGQNVTVKSVGNMTVTVTRKGDDKYNDSSVTQVINVGVEDNWVELSAKNFPDEEFRDVLKRKFPKYIKDGKINTLAITVMSTFDQHGGMIEDLTGINYFKNLTHLFCDYLQLKTELDISNLTNLVHLNFRSNLRNGDKLDVSNSPKLTFLNYQYNNLSELDVRNLTNLETLQVDDGLTVLGWTEKKVWVELSKANFPDENFRTTLKELYPQYIENNRINIVPITEMDIEGSVANEIKDLTGINLFKNLVQFNYDYRSINLEGKLTSLDISGLPELREIGCFGASITSLKFSNLPSLYYLYCDLGDGYNGVETLTLSDFPDLTAFVFQSSQPTNFNISGLPNLQGFEVYPTPMNNVFFSDLPNLMKVRGKKPTSMTVSNCPDLVCDWF</sequence>
<name>A0A6A0BE17_9LACT</name>
<dbReference type="SUPFAM" id="SSF52058">
    <property type="entry name" value="L domain-like"/>
    <property type="match status" value="1"/>
</dbReference>
<evidence type="ECO:0008006" key="3">
    <source>
        <dbReference type="Google" id="ProtNLM"/>
    </source>
</evidence>
<dbReference type="AlphaFoldDB" id="A0A6A0BE17"/>
<evidence type="ECO:0000313" key="1">
    <source>
        <dbReference type="EMBL" id="GFH42588.1"/>
    </source>
</evidence>
<accession>A0A6A0BE17</accession>
<dbReference type="RefSeq" id="WP_172208758.1">
    <property type="nucleotide sequence ID" value="NZ_BLLI01000030.1"/>
</dbReference>
<dbReference type="Proteomes" id="UP000480303">
    <property type="component" value="Unassembled WGS sequence"/>
</dbReference>
<dbReference type="InterPro" id="IPR032675">
    <property type="entry name" value="LRR_dom_sf"/>
</dbReference>
<dbReference type="EMBL" id="BLLI01000030">
    <property type="protein sequence ID" value="GFH42588.1"/>
    <property type="molecule type" value="Genomic_DNA"/>
</dbReference>
<gene>
    <name evidence="1" type="ORF">Hs30E_11390</name>
</gene>
<organism evidence="1 2">
    <name type="scientific">Pseudolactococcus hodotermopsidis</name>
    <dbReference type="NCBI Taxonomy" id="2709157"/>
    <lineage>
        <taxon>Bacteria</taxon>
        <taxon>Bacillati</taxon>
        <taxon>Bacillota</taxon>
        <taxon>Bacilli</taxon>
        <taxon>Lactobacillales</taxon>
        <taxon>Streptococcaceae</taxon>
        <taxon>Pseudolactococcus</taxon>
    </lineage>
</organism>
<proteinExistence type="predicted"/>
<evidence type="ECO:0000313" key="2">
    <source>
        <dbReference type="Proteomes" id="UP000480303"/>
    </source>
</evidence>
<dbReference type="Gene3D" id="3.80.10.10">
    <property type="entry name" value="Ribonuclease Inhibitor"/>
    <property type="match status" value="2"/>
</dbReference>
<comment type="caution">
    <text evidence="1">The sequence shown here is derived from an EMBL/GenBank/DDBJ whole genome shotgun (WGS) entry which is preliminary data.</text>
</comment>